<feature type="compositionally biased region" description="Polar residues" evidence="1">
    <location>
        <begin position="582"/>
        <end position="599"/>
    </location>
</feature>
<dbReference type="EMBL" id="JHEG04000001">
    <property type="protein sequence ID" value="KAF3887076.1"/>
    <property type="molecule type" value="Genomic_DNA"/>
</dbReference>
<dbReference type="RefSeq" id="WP_038083738.1">
    <property type="nucleotide sequence ID" value="NZ_JHEG04000001.1"/>
</dbReference>
<name>A0A8S9T4P1_9CYAN</name>
<protein>
    <submittedName>
        <fullName evidence="2">DUF1574 family protein</fullName>
    </submittedName>
</protein>
<dbReference type="Pfam" id="PF07611">
    <property type="entry name" value="DUF1574"/>
    <property type="match status" value="1"/>
</dbReference>
<feature type="region of interest" description="Disordered" evidence="1">
    <location>
        <begin position="572"/>
        <end position="632"/>
    </location>
</feature>
<organism evidence="2 3">
    <name type="scientific">Tolypothrix bouteillei VB521301</name>
    <dbReference type="NCBI Taxonomy" id="1479485"/>
    <lineage>
        <taxon>Bacteria</taxon>
        <taxon>Bacillati</taxon>
        <taxon>Cyanobacteriota</taxon>
        <taxon>Cyanophyceae</taxon>
        <taxon>Nostocales</taxon>
        <taxon>Tolypothrichaceae</taxon>
        <taxon>Tolypothrix</taxon>
    </lineage>
</organism>
<dbReference type="AlphaFoldDB" id="A0A8S9T4P1"/>
<dbReference type="Proteomes" id="UP000029738">
    <property type="component" value="Unassembled WGS sequence"/>
</dbReference>
<evidence type="ECO:0000313" key="2">
    <source>
        <dbReference type="EMBL" id="KAF3887076.1"/>
    </source>
</evidence>
<dbReference type="InterPro" id="IPR011468">
    <property type="entry name" value="DUF1574"/>
</dbReference>
<comment type="caution">
    <text evidence="2">The sequence shown here is derived from an EMBL/GenBank/DDBJ whole genome shotgun (WGS) entry which is preliminary data.</text>
</comment>
<feature type="compositionally biased region" description="Basic and acidic residues" evidence="1">
    <location>
        <begin position="600"/>
        <end position="609"/>
    </location>
</feature>
<gene>
    <name evidence="2" type="ORF">DA73_0400017460</name>
</gene>
<feature type="compositionally biased region" description="Polar residues" evidence="1">
    <location>
        <begin position="610"/>
        <end position="632"/>
    </location>
</feature>
<sequence length="1003" mass="112322">MKKLLPVSQQSLLQWVSQATGISTFGVKIRLRGNDLHILCEGPECPQKWQTLSDLLTALQQTDLDVLTSAEQPAIYQVLVYGRRKGEKKPEWCHRVHLNQLDRHLEQVHQSLLQDAEKCGLKTPAFNLGGALIVSNESLARQGHPDAIARYLSETMSAFGVSVEVKVIEQKVTGQTEQKESRLWIFCESSYSPDPSLIGEPIAQKLRHLKLSGYKDAVIASRVSGEPALDWLLRVDLTPSEVMLREWARWGDIQAISMLLNEILAELKVAVKATLKETTLHIFCTPAFDPLGTAAIPEQALCLEKIKPLLQEIAPQGIVAAAIYGRKTAADNKPVWVDWSTLPANENPNFAASALELATAGDEPALIFLLERLLNPNLDLRLKTGGLRVLLRRKEDLLHVMCDAPVCPARKQVASKIAQFVRQLKIPDLVGIRIYGRRAGNKEPFWNYGVDFEERQRLVPEATPEFAATSAYIGELLPATDSEPVLRPDLTPEEVHTFVAEVARDWSTSVRKFLIKTHLFADKDQFSEESIDSQGIRVALVWGALGLILTLQSDWVLGRIIARNIQPTPTVASVAPARSKVSKNSGNEQGESSIFFTNTSKEKPSRKNDGFNSSGFIQPNNDDQDTSPENTPIKQRANATAILLAARSQMPSFNARQLDEQLVLYKHRLQKRGSPPDVLIIGSSRALRGIDPEALSRALKNEGYSGVDVFNFGINGATAQVVDFILRQVLERSQLPKLILWADGSRAFNSGREDITFNTIAASPGYQQVLEKAHTKNGDNKMTELQETTKVVKKDSSLGYKAVDEWLNQGMGNFSASYQKRDRLKQLLSQQLNSLAVLNPNTVSNSTNFERGESTEENLQQAVDFDGFLPLSIRFQPDKYYSKHPKVLGSYDNDYKSFRLQGEQETALRSVLEFTEAHNISLVFVNMPLTAEYLDSMRLKYEKEFQNYMLSLAERPNFIYRDLSQLWPKANNFFSDPSHLNRYGAYEVSKKLAKDAMIPWPTQ</sequence>
<evidence type="ECO:0000256" key="1">
    <source>
        <dbReference type="SAM" id="MobiDB-lite"/>
    </source>
</evidence>
<keyword evidence="3" id="KW-1185">Reference proteome</keyword>
<proteinExistence type="predicted"/>
<reference evidence="2" key="2">
    <citation type="submission" date="2019-11" db="EMBL/GenBank/DDBJ databases">
        <title>Improved Assembly of Tolypothrix boutellei genome.</title>
        <authorList>
            <person name="Sarangi A.N."/>
            <person name="Mukherjee M."/>
            <person name="Ghosh S."/>
            <person name="Singh D."/>
            <person name="Das A."/>
            <person name="Kant S."/>
            <person name="Prusty A."/>
            <person name="Tripathy S."/>
        </authorList>
    </citation>
    <scope>NUCLEOTIDE SEQUENCE</scope>
    <source>
        <strain evidence="2">VB521301</strain>
    </source>
</reference>
<accession>A0A8S9T4P1</accession>
<dbReference type="SUPFAM" id="SSF52266">
    <property type="entry name" value="SGNH hydrolase"/>
    <property type="match status" value="1"/>
</dbReference>
<reference evidence="2" key="1">
    <citation type="journal article" date="2015" name="Genome Announc.">
        <title>Draft Genome Sequence of Tolypothrix boutellei Strain VB521301.</title>
        <authorList>
            <person name="Chandrababunaidu M.M."/>
            <person name="Singh D."/>
            <person name="Sen D."/>
            <person name="Bhan S."/>
            <person name="Das S."/>
            <person name="Gupta A."/>
            <person name="Adhikary S.P."/>
            <person name="Tripathy S."/>
        </authorList>
    </citation>
    <scope>NUCLEOTIDE SEQUENCE</scope>
    <source>
        <strain evidence="2">VB521301</strain>
    </source>
</reference>
<evidence type="ECO:0000313" key="3">
    <source>
        <dbReference type="Proteomes" id="UP000029738"/>
    </source>
</evidence>